<dbReference type="InterPro" id="IPR051446">
    <property type="entry name" value="HTH_trans_reg/aminotransferase"/>
</dbReference>
<dbReference type="Proteomes" id="UP001501671">
    <property type="component" value="Unassembled WGS sequence"/>
</dbReference>
<accession>A0ABP8HG54</accession>
<proteinExistence type="predicted"/>
<dbReference type="Pfam" id="PF00155">
    <property type="entry name" value="Aminotran_1_2"/>
    <property type="match status" value="1"/>
</dbReference>
<feature type="domain" description="Aminotransferase class I/classII large" evidence="1">
    <location>
        <begin position="28"/>
        <end position="120"/>
    </location>
</feature>
<gene>
    <name evidence="2" type="ORF">GCM10023144_36360</name>
</gene>
<dbReference type="InterPro" id="IPR015424">
    <property type="entry name" value="PyrdxlP-dep_Trfase"/>
</dbReference>
<evidence type="ECO:0000313" key="3">
    <source>
        <dbReference type="Proteomes" id="UP001501671"/>
    </source>
</evidence>
<name>A0ABP8HG54_9BURK</name>
<dbReference type="InterPro" id="IPR015421">
    <property type="entry name" value="PyrdxlP-dep_Trfase_major"/>
</dbReference>
<comment type="caution">
    <text evidence="2">The sequence shown here is derived from an EMBL/GenBank/DDBJ whole genome shotgun (WGS) entry which is preliminary data.</text>
</comment>
<protein>
    <recommendedName>
        <fullName evidence="1">Aminotransferase class I/classII large domain-containing protein</fullName>
    </recommendedName>
</protein>
<dbReference type="EMBL" id="BAABFO010000020">
    <property type="protein sequence ID" value="GAA4338854.1"/>
    <property type="molecule type" value="Genomic_DNA"/>
</dbReference>
<sequence>MDADGPSAVAFEEACKVLQPKAFYCNPTLQNPTVSTFSAGRREELADVAQRYNVPIIEDDPYAMLPAQMPEPLALLAPELTYYVTGFSKCLGAGIRTAYVKAPDAAGRASLCQRAGELPSVAMAAARAGAGGVRGPHAGSGRVGGGRRGVFHRRQLAAGGAGLPGRRDELVGMRRQAAAAGAGARCAAVKAGTAGEGRKKPRDTAESGPFLLLRQAPGGANGLVGAEGFEPPTYAL</sequence>
<evidence type="ECO:0000313" key="2">
    <source>
        <dbReference type="EMBL" id="GAA4338854.1"/>
    </source>
</evidence>
<reference evidence="3" key="1">
    <citation type="journal article" date="2019" name="Int. J. Syst. Evol. Microbiol.">
        <title>The Global Catalogue of Microorganisms (GCM) 10K type strain sequencing project: providing services to taxonomists for standard genome sequencing and annotation.</title>
        <authorList>
            <consortium name="The Broad Institute Genomics Platform"/>
            <consortium name="The Broad Institute Genome Sequencing Center for Infectious Disease"/>
            <person name="Wu L."/>
            <person name="Ma J."/>
        </authorList>
    </citation>
    <scope>NUCLEOTIDE SEQUENCE [LARGE SCALE GENOMIC DNA]</scope>
    <source>
        <strain evidence="3">JCM 17666</strain>
    </source>
</reference>
<dbReference type="SUPFAM" id="SSF53383">
    <property type="entry name" value="PLP-dependent transferases"/>
    <property type="match status" value="1"/>
</dbReference>
<dbReference type="InterPro" id="IPR004839">
    <property type="entry name" value="Aminotransferase_I/II_large"/>
</dbReference>
<organism evidence="2 3">
    <name type="scientific">Pigmentiphaga soli</name>
    <dbReference type="NCBI Taxonomy" id="1007095"/>
    <lineage>
        <taxon>Bacteria</taxon>
        <taxon>Pseudomonadati</taxon>
        <taxon>Pseudomonadota</taxon>
        <taxon>Betaproteobacteria</taxon>
        <taxon>Burkholderiales</taxon>
        <taxon>Alcaligenaceae</taxon>
        <taxon>Pigmentiphaga</taxon>
    </lineage>
</organism>
<dbReference type="PANTHER" id="PTHR46577">
    <property type="entry name" value="HTH-TYPE TRANSCRIPTIONAL REGULATORY PROTEIN GABR"/>
    <property type="match status" value="1"/>
</dbReference>
<keyword evidence="3" id="KW-1185">Reference proteome</keyword>
<evidence type="ECO:0000259" key="1">
    <source>
        <dbReference type="Pfam" id="PF00155"/>
    </source>
</evidence>
<dbReference type="PANTHER" id="PTHR46577:SF1">
    <property type="entry name" value="HTH-TYPE TRANSCRIPTIONAL REGULATORY PROTEIN GABR"/>
    <property type="match status" value="1"/>
</dbReference>
<dbReference type="Gene3D" id="3.40.640.10">
    <property type="entry name" value="Type I PLP-dependent aspartate aminotransferase-like (Major domain)"/>
    <property type="match status" value="1"/>
</dbReference>